<dbReference type="Pfam" id="PF13432">
    <property type="entry name" value="TPR_16"/>
    <property type="match status" value="1"/>
</dbReference>
<evidence type="ECO:0008006" key="7">
    <source>
        <dbReference type="Google" id="ProtNLM"/>
    </source>
</evidence>
<dbReference type="Gene3D" id="1.25.40.10">
    <property type="entry name" value="Tetratricopeptide repeat domain"/>
    <property type="match status" value="3"/>
</dbReference>
<sequence>MNDRARFFAGAALTLALSVVTFAIPDSALAQNKAPSGVEMAETLPGNFLAAREALRSKDIPSQAFYLRAALAQHPGDHELLNSAFVASLANGEFDDAFRLAEELEQRGQKSPLAEMALAARSLKERDYVQAVSRLTPFPKDPLQLATILMRVWAVAGLGNADAALELLDQINDANLALMRDHHAALISDLRGYGYEAKKRWRAVHARDADNMRFNDAWARFLIRNSARDEARTIYLTLQKAHPHQAAIQAALQNLDSGKIPGRATEDAIAGAGEVLFEMGALLARKDSTLSLSLLNLAIFLGVKDGAPQEVMGDVLGEARQYDAAIKAYEAVPASAPTRVYAETRIGEMLQAAERPEAALKHMQTVAFWRQDYLSYVTLADICRAQRKWRDAVGAFTRGIELMGPPSATDWKIYFLRAAVSERANDWPSAEQDLKKALELSPDQPEALNYLGYSWVDKNINLEPALAMIQKAVAKDKENGEFIDSLGWAYFRLGRYDDALVELEKAIKLKGGVPEINDHLGDAYWKVGRKREGVFQWRKTLDLKPDDDIAARVNAKLTSALKELN</sequence>
<evidence type="ECO:0000256" key="1">
    <source>
        <dbReference type="ARBA" id="ARBA00022737"/>
    </source>
</evidence>
<feature type="repeat" description="TPR" evidence="3">
    <location>
        <begin position="480"/>
        <end position="513"/>
    </location>
</feature>
<dbReference type="InterPro" id="IPR019734">
    <property type="entry name" value="TPR_rpt"/>
</dbReference>
<evidence type="ECO:0000256" key="4">
    <source>
        <dbReference type="SAM" id="SignalP"/>
    </source>
</evidence>
<keyword evidence="1" id="KW-0677">Repeat</keyword>
<keyword evidence="4" id="KW-0732">Signal</keyword>
<evidence type="ECO:0000313" key="6">
    <source>
        <dbReference type="Proteomes" id="UP001144323"/>
    </source>
</evidence>
<dbReference type="Pfam" id="PF13414">
    <property type="entry name" value="TPR_11"/>
    <property type="match status" value="1"/>
</dbReference>
<proteinExistence type="predicted"/>
<comment type="caution">
    <text evidence="5">The sequence shown here is derived from an EMBL/GenBank/DDBJ whole genome shotgun (WGS) entry which is preliminary data.</text>
</comment>
<feature type="signal peptide" evidence="4">
    <location>
        <begin position="1"/>
        <end position="30"/>
    </location>
</feature>
<dbReference type="PANTHER" id="PTHR44943:SF4">
    <property type="entry name" value="TPR REPEAT-CONTAINING PROTEIN MJ0798"/>
    <property type="match status" value="1"/>
</dbReference>
<dbReference type="AlphaFoldDB" id="A0A9W6GR77"/>
<reference evidence="5" key="1">
    <citation type="journal article" date="2023" name="Int. J. Syst. Evol. Microbiol.">
        <title>Methylocystis iwaonis sp. nov., a type II methane-oxidizing bacterium from surface soil of a rice paddy field in Japan, and emended description of the genus Methylocystis (ex Whittenbury et al. 1970) Bowman et al. 1993.</title>
        <authorList>
            <person name="Kaise H."/>
            <person name="Sawadogo J.B."/>
            <person name="Alam M.S."/>
            <person name="Ueno C."/>
            <person name="Dianou D."/>
            <person name="Shinjo R."/>
            <person name="Asakawa S."/>
        </authorList>
    </citation>
    <scope>NUCLEOTIDE SEQUENCE</scope>
    <source>
        <strain evidence="5">LMG27198</strain>
    </source>
</reference>
<protein>
    <recommendedName>
        <fullName evidence="7">Tetratricopeptide repeat protein</fullName>
    </recommendedName>
</protein>
<keyword evidence="6" id="KW-1185">Reference proteome</keyword>
<dbReference type="PANTHER" id="PTHR44943">
    <property type="entry name" value="CELLULOSE SYNTHASE OPERON PROTEIN C"/>
    <property type="match status" value="1"/>
</dbReference>
<evidence type="ECO:0000313" key="5">
    <source>
        <dbReference type="EMBL" id="GLI91602.1"/>
    </source>
</evidence>
<evidence type="ECO:0000256" key="3">
    <source>
        <dbReference type="PROSITE-ProRule" id="PRU00339"/>
    </source>
</evidence>
<dbReference type="InterPro" id="IPR011990">
    <property type="entry name" value="TPR-like_helical_dom_sf"/>
</dbReference>
<feature type="repeat" description="TPR" evidence="3">
    <location>
        <begin position="514"/>
        <end position="547"/>
    </location>
</feature>
<dbReference type="InterPro" id="IPR051685">
    <property type="entry name" value="Ycf3/AcsC/BcsC/TPR_MFPF"/>
</dbReference>
<feature type="repeat" description="TPR" evidence="3">
    <location>
        <begin position="411"/>
        <end position="444"/>
    </location>
</feature>
<dbReference type="Proteomes" id="UP001144323">
    <property type="component" value="Unassembled WGS sequence"/>
</dbReference>
<dbReference type="SMART" id="SM00028">
    <property type="entry name" value="TPR"/>
    <property type="match status" value="5"/>
</dbReference>
<feature type="chain" id="PRO_5040972517" description="Tetratricopeptide repeat protein" evidence="4">
    <location>
        <begin position="31"/>
        <end position="565"/>
    </location>
</feature>
<organism evidence="5 6">
    <name type="scientific">Methylocystis echinoides</name>
    <dbReference type="NCBI Taxonomy" id="29468"/>
    <lineage>
        <taxon>Bacteria</taxon>
        <taxon>Pseudomonadati</taxon>
        <taxon>Pseudomonadota</taxon>
        <taxon>Alphaproteobacteria</taxon>
        <taxon>Hyphomicrobiales</taxon>
        <taxon>Methylocystaceae</taxon>
        <taxon>Methylocystis</taxon>
    </lineage>
</organism>
<accession>A0A9W6GR77</accession>
<dbReference type="RefSeq" id="WP_281800321.1">
    <property type="nucleotide sequence ID" value="NZ_BSEC01000001.1"/>
</dbReference>
<gene>
    <name evidence="5" type="ORF">LMG27198_05940</name>
</gene>
<dbReference type="EMBL" id="BSEC01000001">
    <property type="protein sequence ID" value="GLI91602.1"/>
    <property type="molecule type" value="Genomic_DNA"/>
</dbReference>
<evidence type="ECO:0000256" key="2">
    <source>
        <dbReference type="ARBA" id="ARBA00022803"/>
    </source>
</evidence>
<dbReference type="PROSITE" id="PS50005">
    <property type="entry name" value="TPR"/>
    <property type="match status" value="3"/>
</dbReference>
<dbReference type="SUPFAM" id="SSF48452">
    <property type="entry name" value="TPR-like"/>
    <property type="match status" value="2"/>
</dbReference>
<keyword evidence="2 3" id="KW-0802">TPR repeat</keyword>
<name>A0A9W6GR77_9HYPH</name>